<dbReference type="InterPro" id="IPR027417">
    <property type="entry name" value="P-loop_NTPase"/>
</dbReference>
<evidence type="ECO:0000256" key="3">
    <source>
        <dbReference type="ARBA" id="ARBA00005842"/>
    </source>
</evidence>
<dbReference type="PANTHER" id="PTHR11088">
    <property type="entry name" value="TRNA DIMETHYLALLYLTRANSFERASE"/>
    <property type="match status" value="1"/>
</dbReference>
<evidence type="ECO:0000256" key="1">
    <source>
        <dbReference type="ARBA" id="ARBA00001946"/>
    </source>
</evidence>
<dbReference type="InterPro" id="IPR039657">
    <property type="entry name" value="Dimethylallyltransferase"/>
</dbReference>
<reference evidence="14 15" key="1">
    <citation type="submission" date="2017-04" db="EMBL/GenBank/DDBJ databases">
        <authorList>
            <person name="Afonso C.L."/>
            <person name="Miller P.J."/>
            <person name="Scott M.A."/>
            <person name="Spackman E."/>
            <person name="Goraichik I."/>
            <person name="Dimitrov K.M."/>
            <person name="Suarez D.L."/>
            <person name="Swayne D.E."/>
        </authorList>
    </citation>
    <scope>NUCLEOTIDE SEQUENCE [LARGE SCALE GENOMIC DNA]</scope>
    <source>
        <strain evidence="14 15">B5P</strain>
    </source>
</reference>
<feature type="site" description="Interaction with substrate tRNA" evidence="10">
    <location>
        <position position="138"/>
    </location>
</feature>
<comment type="caution">
    <text evidence="10">Lacks conserved residue(s) required for the propagation of feature annotation.</text>
</comment>
<evidence type="ECO:0000256" key="9">
    <source>
        <dbReference type="ARBA" id="ARBA00049563"/>
    </source>
</evidence>
<comment type="cofactor">
    <cofactor evidence="1 10">
        <name>Mg(2+)</name>
        <dbReference type="ChEBI" id="CHEBI:18420"/>
    </cofactor>
</comment>
<evidence type="ECO:0000256" key="5">
    <source>
        <dbReference type="ARBA" id="ARBA00022694"/>
    </source>
</evidence>
<evidence type="ECO:0000256" key="6">
    <source>
        <dbReference type="ARBA" id="ARBA00022741"/>
    </source>
</evidence>
<organism evidence="14 15">
    <name type="scientific">Mesorhizobium australicum</name>
    <dbReference type="NCBI Taxonomy" id="536018"/>
    <lineage>
        <taxon>Bacteria</taxon>
        <taxon>Pseudomonadati</taxon>
        <taxon>Pseudomonadota</taxon>
        <taxon>Alphaproteobacteria</taxon>
        <taxon>Hyphomicrobiales</taxon>
        <taxon>Phyllobacteriaceae</taxon>
        <taxon>Mesorhizobium</taxon>
    </lineage>
</organism>
<evidence type="ECO:0000256" key="8">
    <source>
        <dbReference type="ARBA" id="ARBA00022842"/>
    </source>
</evidence>
<evidence type="ECO:0000313" key="15">
    <source>
        <dbReference type="Proteomes" id="UP000193083"/>
    </source>
</evidence>
<accession>A0A1X7P809</accession>
<comment type="subunit">
    <text evidence="10">Monomer.</text>
</comment>
<dbReference type="Gene3D" id="1.10.20.140">
    <property type="match status" value="1"/>
</dbReference>
<dbReference type="NCBIfam" id="TIGR00174">
    <property type="entry name" value="miaA"/>
    <property type="match status" value="1"/>
</dbReference>
<keyword evidence="5 10" id="KW-0819">tRNA processing</keyword>
<dbReference type="HAMAP" id="MF_00185">
    <property type="entry name" value="IPP_trans"/>
    <property type="match status" value="1"/>
</dbReference>
<evidence type="ECO:0000256" key="13">
    <source>
        <dbReference type="RuleBase" id="RU003785"/>
    </source>
</evidence>
<gene>
    <name evidence="10" type="primary">miaA</name>
    <name evidence="14" type="ORF">SAMN02982922_3353</name>
</gene>
<feature type="region of interest" description="Interaction with substrate tRNA" evidence="10">
    <location>
        <begin position="170"/>
        <end position="174"/>
    </location>
</feature>
<feature type="binding site" evidence="10">
    <location>
        <begin position="23"/>
        <end position="28"/>
    </location>
    <ligand>
        <name>substrate</name>
    </ligand>
</feature>
<dbReference type="AlphaFoldDB" id="A0A1X7P809"/>
<feature type="site" description="Interaction with substrate tRNA" evidence="10">
    <location>
        <position position="112"/>
    </location>
</feature>
<keyword evidence="4 10" id="KW-0808">Transferase</keyword>
<proteinExistence type="inferred from homology"/>
<comment type="catalytic activity">
    <reaction evidence="9 10 11">
        <text>adenosine(37) in tRNA + dimethylallyl diphosphate = N(6)-dimethylallyladenosine(37) in tRNA + diphosphate</text>
        <dbReference type="Rhea" id="RHEA:26482"/>
        <dbReference type="Rhea" id="RHEA-COMP:10162"/>
        <dbReference type="Rhea" id="RHEA-COMP:10375"/>
        <dbReference type="ChEBI" id="CHEBI:33019"/>
        <dbReference type="ChEBI" id="CHEBI:57623"/>
        <dbReference type="ChEBI" id="CHEBI:74411"/>
        <dbReference type="ChEBI" id="CHEBI:74415"/>
        <dbReference type="EC" id="2.5.1.75"/>
    </reaction>
</comment>
<keyword evidence="8 10" id="KW-0460">Magnesium</keyword>
<dbReference type="RefSeq" id="WP_244561914.1">
    <property type="nucleotide sequence ID" value="NZ_FXBL01000004.1"/>
</dbReference>
<dbReference type="Gene3D" id="3.40.50.300">
    <property type="entry name" value="P-loop containing nucleotide triphosphate hydrolases"/>
    <property type="match status" value="1"/>
</dbReference>
<evidence type="ECO:0000256" key="12">
    <source>
        <dbReference type="RuleBase" id="RU003784"/>
    </source>
</evidence>
<dbReference type="PANTHER" id="PTHR11088:SF60">
    <property type="entry name" value="TRNA DIMETHYLALLYLTRANSFERASE"/>
    <property type="match status" value="1"/>
</dbReference>
<evidence type="ECO:0000256" key="4">
    <source>
        <dbReference type="ARBA" id="ARBA00022679"/>
    </source>
</evidence>
<keyword evidence="7 10" id="KW-0067">ATP-binding</keyword>
<dbReference type="GO" id="GO:0052381">
    <property type="term" value="F:tRNA dimethylallyltransferase activity"/>
    <property type="evidence" value="ECO:0007669"/>
    <property type="project" value="UniProtKB-UniRule"/>
</dbReference>
<evidence type="ECO:0000256" key="10">
    <source>
        <dbReference type="HAMAP-Rule" id="MF_00185"/>
    </source>
</evidence>
<dbReference type="SUPFAM" id="SSF52540">
    <property type="entry name" value="P-loop containing nucleoside triphosphate hydrolases"/>
    <property type="match status" value="2"/>
</dbReference>
<keyword evidence="6 10" id="KW-0547">Nucleotide-binding</keyword>
<keyword evidence="15" id="KW-1185">Reference proteome</keyword>
<dbReference type="GO" id="GO:0006400">
    <property type="term" value="P:tRNA modification"/>
    <property type="evidence" value="ECO:0007669"/>
    <property type="project" value="TreeGrafter"/>
</dbReference>
<evidence type="ECO:0000313" key="14">
    <source>
        <dbReference type="EMBL" id="SMH46278.1"/>
    </source>
</evidence>
<dbReference type="InterPro" id="IPR018022">
    <property type="entry name" value="IPT"/>
</dbReference>
<dbReference type="EMBL" id="FXBL01000004">
    <property type="protein sequence ID" value="SMH46278.1"/>
    <property type="molecule type" value="Genomic_DNA"/>
</dbReference>
<sequence length="316" mass="34081">MEDSGASGGGLPLRGAVLIAGPTASGKSALALEVARRIGGAIVNADSMQVYDVLRVLTARPDAADLTAAPHHLYGHVDPATSYSTGEWTRDVEGLAASGALEGRRPIFVGGTGLYFRALLGGLSEMPQIPAAIREGWRERLVREGPGRLHEILTERDAEAAAGLRPTDGQRIARALEVLDASGRSIRHWQSQTAPPLVDPASVTRIVLDIDRAVLHRRIDARVERMVEEGAVEEVRRLRRLRLDPALPAMKAIGVPEFADVLDDTCGLADAIPRVQAATRQYAKRQLTWFRNQLGPEWRRLAALDGDCFAADFAAG</sequence>
<evidence type="ECO:0000256" key="7">
    <source>
        <dbReference type="ARBA" id="ARBA00022840"/>
    </source>
</evidence>
<evidence type="ECO:0000256" key="2">
    <source>
        <dbReference type="ARBA" id="ARBA00003213"/>
    </source>
</evidence>
<comment type="similarity">
    <text evidence="3 10 13">Belongs to the IPP transferase family.</text>
</comment>
<dbReference type="GO" id="GO:0005524">
    <property type="term" value="F:ATP binding"/>
    <property type="evidence" value="ECO:0007669"/>
    <property type="project" value="UniProtKB-UniRule"/>
</dbReference>
<feature type="region of interest" description="Interaction with substrate tRNA" evidence="10">
    <location>
        <begin position="46"/>
        <end position="49"/>
    </location>
</feature>
<evidence type="ECO:0000256" key="11">
    <source>
        <dbReference type="RuleBase" id="RU003783"/>
    </source>
</evidence>
<feature type="binding site" evidence="10">
    <location>
        <begin position="21"/>
        <end position="28"/>
    </location>
    <ligand>
        <name>ATP</name>
        <dbReference type="ChEBI" id="CHEBI:30616"/>
    </ligand>
</feature>
<name>A0A1X7P809_9HYPH</name>
<dbReference type="EC" id="2.5.1.75" evidence="10"/>
<comment type="function">
    <text evidence="2 10 12">Catalyzes the transfer of a dimethylallyl group onto the adenine at position 37 in tRNAs that read codons beginning with uridine, leading to the formation of N6-(dimethylallyl)adenosine (i(6)A).</text>
</comment>
<dbReference type="Pfam" id="PF01715">
    <property type="entry name" value="IPPT"/>
    <property type="match status" value="1"/>
</dbReference>
<protein>
    <recommendedName>
        <fullName evidence="10">tRNA dimethylallyltransferase</fullName>
        <ecNumber evidence="10">2.5.1.75</ecNumber>
    </recommendedName>
    <alternativeName>
        <fullName evidence="10">Dimethylallyl diphosphate:tRNA dimethylallyltransferase</fullName>
        <shortName evidence="10">DMAPP:tRNA dimethylallyltransferase</shortName>
        <shortName evidence="10">DMATase</shortName>
    </alternativeName>
    <alternativeName>
        <fullName evidence="10">Isopentenyl-diphosphate:tRNA isopentenyltransferase</fullName>
        <shortName evidence="10">IPP transferase</shortName>
        <shortName evidence="10">IPPT</shortName>
        <shortName evidence="10">IPTase</shortName>
    </alternativeName>
</protein>
<dbReference type="Proteomes" id="UP000193083">
    <property type="component" value="Unassembled WGS sequence"/>
</dbReference>